<dbReference type="EMBL" id="ML975149">
    <property type="protein sequence ID" value="KAF1817630.1"/>
    <property type="molecule type" value="Genomic_DNA"/>
</dbReference>
<evidence type="ECO:0000256" key="2">
    <source>
        <dbReference type="SAM" id="Phobius"/>
    </source>
</evidence>
<protein>
    <recommendedName>
        <fullName evidence="7">Mid2 domain-containing protein</fullName>
    </recommendedName>
</protein>
<name>A0A6G1GIE0_9PEZI</name>
<feature type="compositionally biased region" description="Low complexity" evidence="1">
    <location>
        <begin position="327"/>
        <end position="338"/>
    </location>
</feature>
<proteinExistence type="predicted"/>
<reference evidence="6" key="3">
    <citation type="submission" date="2025-04" db="UniProtKB">
        <authorList>
            <consortium name="RefSeq"/>
        </authorList>
    </citation>
    <scope>IDENTIFICATION</scope>
    <source>
        <strain evidence="6">CBS 781.70</strain>
    </source>
</reference>
<keyword evidence="2" id="KW-1133">Transmembrane helix</keyword>
<dbReference type="GeneID" id="54419118"/>
<reference evidence="6" key="2">
    <citation type="submission" date="2020-04" db="EMBL/GenBank/DDBJ databases">
        <authorList>
            <consortium name="NCBI Genome Project"/>
        </authorList>
    </citation>
    <scope>NUCLEOTIDE SEQUENCE</scope>
    <source>
        <strain evidence="6">CBS 781.70</strain>
    </source>
</reference>
<feature type="compositionally biased region" description="Polar residues" evidence="1">
    <location>
        <begin position="217"/>
        <end position="237"/>
    </location>
</feature>
<organism evidence="4">
    <name type="scientific">Eremomyces bilateralis CBS 781.70</name>
    <dbReference type="NCBI Taxonomy" id="1392243"/>
    <lineage>
        <taxon>Eukaryota</taxon>
        <taxon>Fungi</taxon>
        <taxon>Dikarya</taxon>
        <taxon>Ascomycota</taxon>
        <taxon>Pezizomycotina</taxon>
        <taxon>Dothideomycetes</taxon>
        <taxon>Dothideomycetes incertae sedis</taxon>
        <taxon>Eremomycetales</taxon>
        <taxon>Eremomycetaceae</taxon>
        <taxon>Eremomyces</taxon>
    </lineage>
</organism>
<feature type="chain" id="PRO_5044632149" description="Mid2 domain-containing protein" evidence="3">
    <location>
        <begin position="17"/>
        <end position="406"/>
    </location>
</feature>
<dbReference type="Proteomes" id="UP000504638">
    <property type="component" value="Unplaced"/>
</dbReference>
<accession>A0A6G1GIE0</accession>
<feature type="signal peptide" evidence="3">
    <location>
        <begin position="1"/>
        <end position="16"/>
    </location>
</feature>
<feature type="region of interest" description="Disordered" evidence="1">
    <location>
        <begin position="196"/>
        <end position="241"/>
    </location>
</feature>
<dbReference type="OrthoDB" id="5347452at2759"/>
<sequence length="406" mass="41729">MARFLYVAMLFGAAVAMPWDGAFPTPGLDAMADYQGFSPATTQGAIDLLDIFNEKRGVTDICGYEEHVRTSRRFCSSPYICATNTDFSAYACCISTRTAQCKFKTSCVPHESISICGSSCSNDDRLRICTEATEPYCETAYSYTGSHTFTGFACRSTSDGLTAHVYPTYSSRSGSPSSSDSSETLTSTVSGSVTVITKEVAPSGTGTTADGAEDPDITSSTLSTNNGFASGASSSVPSPKKKGTAIGPIVGGVVGGIAVLGGIIGAIVFFLLRKKKTDAAAPVAAGAGAVPPQGGYAAAGYAPPGYGPPPGTQPYVDPNQPPYMQQQYNPNMQPATPYGAPPPPFAGAATSYYDPKGMAHTETDQKPGGTSQHSSPVPPPVGLAQGGASAGTPTHPPAQQPIYEAP</sequence>
<dbReference type="RefSeq" id="XP_033539261.1">
    <property type="nucleotide sequence ID" value="XM_033678548.1"/>
</dbReference>
<keyword evidence="3" id="KW-0732">Signal</keyword>
<feature type="transmembrane region" description="Helical" evidence="2">
    <location>
        <begin position="245"/>
        <end position="272"/>
    </location>
</feature>
<dbReference type="AlphaFoldDB" id="A0A6G1GIE0"/>
<keyword evidence="2" id="KW-0472">Membrane</keyword>
<keyword evidence="2" id="KW-0812">Transmembrane</keyword>
<evidence type="ECO:0000313" key="4">
    <source>
        <dbReference type="EMBL" id="KAF1817630.1"/>
    </source>
</evidence>
<keyword evidence="5" id="KW-1185">Reference proteome</keyword>
<evidence type="ECO:0008006" key="7">
    <source>
        <dbReference type="Google" id="ProtNLM"/>
    </source>
</evidence>
<evidence type="ECO:0000256" key="1">
    <source>
        <dbReference type="SAM" id="MobiDB-lite"/>
    </source>
</evidence>
<evidence type="ECO:0000256" key="3">
    <source>
        <dbReference type="SAM" id="SignalP"/>
    </source>
</evidence>
<gene>
    <name evidence="4 6" type="ORF">P152DRAFT_454203</name>
</gene>
<feature type="region of interest" description="Disordered" evidence="1">
    <location>
        <begin position="327"/>
        <end position="406"/>
    </location>
</feature>
<evidence type="ECO:0000313" key="6">
    <source>
        <dbReference type="RefSeq" id="XP_033539261.1"/>
    </source>
</evidence>
<evidence type="ECO:0000313" key="5">
    <source>
        <dbReference type="Proteomes" id="UP000504638"/>
    </source>
</evidence>
<reference evidence="4 6" key="1">
    <citation type="submission" date="2020-01" db="EMBL/GenBank/DDBJ databases">
        <authorList>
            <consortium name="DOE Joint Genome Institute"/>
            <person name="Haridas S."/>
            <person name="Albert R."/>
            <person name="Binder M."/>
            <person name="Bloem J."/>
            <person name="Labutti K."/>
            <person name="Salamov A."/>
            <person name="Andreopoulos B."/>
            <person name="Baker S.E."/>
            <person name="Barry K."/>
            <person name="Bills G."/>
            <person name="Bluhm B.H."/>
            <person name="Cannon C."/>
            <person name="Castanera R."/>
            <person name="Culley D.E."/>
            <person name="Daum C."/>
            <person name="Ezra D."/>
            <person name="Gonzalez J.B."/>
            <person name="Henrissat B."/>
            <person name="Kuo A."/>
            <person name="Liang C."/>
            <person name="Lipzen A."/>
            <person name="Lutzoni F."/>
            <person name="Magnuson J."/>
            <person name="Mondo S."/>
            <person name="Nolan M."/>
            <person name="Ohm R."/>
            <person name="Pangilinan J."/>
            <person name="Park H.-J."/>
            <person name="Ramirez L."/>
            <person name="Alfaro M."/>
            <person name="Sun H."/>
            <person name="Tritt A."/>
            <person name="Yoshinaga Y."/>
            <person name="Zwiers L.-H."/>
            <person name="Turgeon B.G."/>
            <person name="Goodwin S.B."/>
            <person name="Spatafora J.W."/>
            <person name="Crous P.W."/>
            <person name="Grigoriev I.V."/>
        </authorList>
    </citation>
    <scope>NUCLEOTIDE SEQUENCE</scope>
    <source>
        <strain evidence="4 6">CBS 781.70</strain>
    </source>
</reference>